<evidence type="ECO:0000313" key="1">
    <source>
        <dbReference type="EMBL" id="SIS51358.1"/>
    </source>
</evidence>
<dbReference type="InterPro" id="IPR003772">
    <property type="entry name" value="YceD"/>
</dbReference>
<keyword evidence="2" id="KW-1185">Reference proteome</keyword>
<dbReference type="Proteomes" id="UP000186098">
    <property type="component" value="Unassembled WGS sequence"/>
</dbReference>
<reference evidence="2" key="1">
    <citation type="submission" date="2017-01" db="EMBL/GenBank/DDBJ databases">
        <authorList>
            <person name="Varghese N."/>
            <person name="Submissions S."/>
        </authorList>
    </citation>
    <scope>NUCLEOTIDE SEQUENCE [LARGE SCALE GENOMIC DNA]</scope>
    <source>
        <strain evidence="2">DSM 18714</strain>
    </source>
</reference>
<organism evidence="1 2">
    <name type="scientific">Phaeovulum vinaykumarii</name>
    <dbReference type="NCBI Taxonomy" id="407234"/>
    <lineage>
        <taxon>Bacteria</taxon>
        <taxon>Pseudomonadati</taxon>
        <taxon>Pseudomonadota</taxon>
        <taxon>Alphaproteobacteria</taxon>
        <taxon>Rhodobacterales</taxon>
        <taxon>Paracoccaceae</taxon>
        <taxon>Phaeovulum</taxon>
    </lineage>
</organism>
<accession>A0A1N7JPT4</accession>
<evidence type="ECO:0000313" key="2">
    <source>
        <dbReference type="Proteomes" id="UP000186098"/>
    </source>
</evidence>
<dbReference type="OrthoDB" id="8443793at2"/>
<dbReference type="AlphaFoldDB" id="A0A1N7JPT4"/>
<dbReference type="STRING" id="407234.SAMN05421795_101228"/>
<protein>
    <submittedName>
        <fullName evidence="1">Uncharacterized metal-binding protein YceD, DUF177 family</fullName>
    </submittedName>
</protein>
<sequence length="188" mass="20008">MSDAADPLPFTHPLRPAELAARKPTRFDLAPSAEDCAAIAAWLDLDGLKGLRLKGQLSPAGRGDWELSAEMTAEVVQPCAVTLVPVRTRLAERVHRRFVERMPDLPGGEVEMPEDTDAELLGETIDLGAVMLEALELALPLFPRAPGSEIGTLQAAPPGAAPMTAETIRPFAGLDKLLGGRGTDTPEE</sequence>
<proteinExistence type="predicted"/>
<name>A0A1N7JPT4_9RHOB</name>
<dbReference type="RefSeq" id="WP_076363090.1">
    <property type="nucleotide sequence ID" value="NZ_FTOM01000001.1"/>
</dbReference>
<dbReference type="Pfam" id="PF02620">
    <property type="entry name" value="YceD"/>
    <property type="match status" value="1"/>
</dbReference>
<dbReference type="EMBL" id="FTOM01000001">
    <property type="protein sequence ID" value="SIS51358.1"/>
    <property type="molecule type" value="Genomic_DNA"/>
</dbReference>
<gene>
    <name evidence="1" type="ORF">SAMN05421795_101228</name>
</gene>